<protein>
    <submittedName>
        <fullName evidence="1">Uncharacterized protein</fullName>
    </submittedName>
</protein>
<gene>
    <name evidence="1" type="ORF">NEOLEDRAFT_1178389</name>
</gene>
<evidence type="ECO:0000313" key="1">
    <source>
        <dbReference type="EMBL" id="KZT25615.1"/>
    </source>
</evidence>
<keyword evidence="2" id="KW-1185">Reference proteome</keyword>
<organism evidence="1 2">
    <name type="scientific">Neolentinus lepideus HHB14362 ss-1</name>
    <dbReference type="NCBI Taxonomy" id="1314782"/>
    <lineage>
        <taxon>Eukaryota</taxon>
        <taxon>Fungi</taxon>
        <taxon>Dikarya</taxon>
        <taxon>Basidiomycota</taxon>
        <taxon>Agaricomycotina</taxon>
        <taxon>Agaricomycetes</taxon>
        <taxon>Gloeophyllales</taxon>
        <taxon>Gloeophyllaceae</taxon>
        <taxon>Neolentinus</taxon>
    </lineage>
</organism>
<dbReference type="Proteomes" id="UP000076761">
    <property type="component" value="Unassembled WGS sequence"/>
</dbReference>
<dbReference type="AlphaFoldDB" id="A0A165SSM5"/>
<proteinExistence type="predicted"/>
<sequence length="252" mass="26084">MSVHINKRRRDATSAVDSSMVSMDASMVSMFTSTDASMVSTFASTFASTSAANSSTASTDAFTVSTITSNGSMVSTNISMLASTSAGNSSTVSTNVSVNMSTSAGNTSIASMFASMNMSTSMANGSSNGSTSITNRYTSTVNGSTIAGGTAAPENDTTAHTNMAAETEDPAGDANISNTTEFSVPLDDMLTAGNEKTKSSKHPPGKPMEILKMIKKGMQLFTKEHLTQHPETTPHGIKTLWAALSDDAKQGY</sequence>
<dbReference type="InParanoid" id="A0A165SSM5"/>
<reference evidence="1 2" key="1">
    <citation type="journal article" date="2016" name="Mol. Biol. Evol.">
        <title>Comparative Genomics of Early-Diverging Mushroom-Forming Fungi Provides Insights into the Origins of Lignocellulose Decay Capabilities.</title>
        <authorList>
            <person name="Nagy L.G."/>
            <person name="Riley R."/>
            <person name="Tritt A."/>
            <person name="Adam C."/>
            <person name="Daum C."/>
            <person name="Floudas D."/>
            <person name="Sun H."/>
            <person name="Yadav J.S."/>
            <person name="Pangilinan J."/>
            <person name="Larsson K.H."/>
            <person name="Matsuura K."/>
            <person name="Barry K."/>
            <person name="Labutti K."/>
            <person name="Kuo R."/>
            <person name="Ohm R.A."/>
            <person name="Bhattacharya S.S."/>
            <person name="Shirouzu T."/>
            <person name="Yoshinaga Y."/>
            <person name="Martin F.M."/>
            <person name="Grigoriev I.V."/>
            <person name="Hibbett D.S."/>
        </authorList>
    </citation>
    <scope>NUCLEOTIDE SEQUENCE [LARGE SCALE GENOMIC DNA]</scope>
    <source>
        <strain evidence="1 2">HHB14362 ss-1</strain>
    </source>
</reference>
<evidence type="ECO:0000313" key="2">
    <source>
        <dbReference type="Proteomes" id="UP000076761"/>
    </source>
</evidence>
<dbReference type="STRING" id="1314782.A0A165SSM5"/>
<dbReference type="EMBL" id="KV425571">
    <property type="protein sequence ID" value="KZT25615.1"/>
    <property type="molecule type" value="Genomic_DNA"/>
</dbReference>
<name>A0A165SSM5_9AGAM</name>
<accession>A0A165SSM5</accession>